<sequence length="169" mass="19206">MFTLEFEVPMERFNQVMDTITWSEMSLEWVYYNETRGSAVFRLSVPDDCLEKYLLQLAVAAGQIEVTVVEKRKTKTYIHEAFLISVDMPSGSYPVSVLFKYRDNKFYPTDITIAVLPNSPPDLLKAVLNLTIGRVQISTARLVKRVVEDNAVVIHLKTQTSEGTIQDAP</sequence>
<dbReference type="GeneID" id="7017100"/>
<proteinExistence type="predicted"/>
<gene>
    <name evidence="1" type="ordered locus">TON_0797</name>
</gene>
<protein>
    <submittedName>
        <fullName evidence="1">Uncharacterized protein</fullName>
    </submittedName>
</protein>
<dbReference type="eggNOG" id="arCOG08606">
    <property type="taxonomic scope" value="Archaea"/>
</dbReference>
<dbReference type="KEGG" id="ton:TON_0797"/>
<dbReference type="RefSeq" id="WP_012571757.1">
    <property type="nucleotide sequence ID" value="NC_011529.1"/>
</dbReference>
<evidence type="ECO:0000313" key="1">
    <source>
        <dbReference type="EMBL" id="ACJ16285.1"/>
    </source>
</evidence>
<dbReference type="HOGENOM" id="CLU_132459_0_0_2"/>
<organism evidence="1 2">
    <name type="scientific">Thermococcus onnurineus (strain NA1)</name>
    <dbReference type="NCBI Taxonomy" id="523850"/>
    <lineage>
        <taxon>Archaea</taxon>
        <taxon>Methanobacteriati</taxon>
        <taxon>Methanobacteriota</taxon>
        <taxon>Thermococci</taxon>
        <taxon>Thermococcales</taxon>
        <taxon>Thermococcaceae</taxon>
        <taxon>Thermococcus</taxon>
    </lineage>
</organism>
<dbReference type="EMBL" id="CP000855">
    <property type="protein sequence ID" value="ACJ16285.1"/>
    <property type="molecule type" value="Genomic_DNA"/>
</dbReference>
<name>B6YVW2_THEON</name>
<dbReference type="STRING" id="523850.TON_0797"/>
<dbReference type="OrthoDB" id="97399at2157"/>
<keyword evidence="2" id="KW-1185">Reference proteome</keyword>
<evidence type="ECO:0000313" key="2">
    <source>
        <dbReference type="Proteomes" id="UP000002727"/>
    </source>
</evidence>
<dbReference type="Proteomes" id="UP000002727">
    <property type="component" value="Chromosome"/>
</dbReference>
<reference evidence="1 2" key="1">
    <citation type="journal article" date="2008" name="J. Bacteriol.">
        <title>The complete genome sequence of Thermococcus onnurineus NA1 reveals a mixed heterotrophic and carboxydotrophic metabolism.</title>
        <authorList>
            <person name="Lee H.S."/>
            <person name="Kang S.G."/>
            <person name="Bae S.S."/>
            <person name="Lim J.K."/>
            <person name="Cho Y."/>
            <person name="Kim Y.J."/>
            <person name="Jeon J.H."/>
            <person name="Cha S.S."/>
            <person name="Kwon K.K."/>
            <person name="Kim H.T."/>
            <person name="Park C.J."/>
            <person name="Lee H.W."/>
            <person name="Kim S.I."/>
            <person name="Chun J."/>
            <person name="Colwell R.R."/>
            <person name="Kim S.J."/>
            <person name="Lee J.H."/>
        </authorList>
    </citation>
    <scope>NUCLEOTIDE SEQUENCE [LARGE SCALE GENOMIC DNA]</scope>
    <source>
        <strain evidence="1 2">NA1</strain>
    </source>
</reference>
<accession>B6YVW2</accession>
<dbReference type="AlphaFoldDB" id="B6YVW2"/>
<dbReference type="PATRIC" id="fig|523850.10.peg.804"/>